<dbReference type="InterPro" id="IPR038461">
    <property type="entry name" value="Schlafen_AlbA_2_dom_sf"/>
</dbReference>
<dbReference type="RefSeq" id="WP_052887226.1">
    <property type="nucleotide sequence ID" value="NZ_CP007493.1"/>
</dbReference>
<dbReference type="Pfam" id="PF04326">
    <property type="entry name" value="SLFN_AlbA_2"/>
    <property type="match status" value="1"/>
</dbReference>
<dbReference type="InterPro" id="IPR038475">
    <property type="entry name" value="RecG_C_sf"/>
</dbReference>
<dbReference type="CDD" id="cd00090">
    <property type="entry name" value="HTH_ARSR"/>
    <property type="match status" value="1"/>
</dbReference>
<evidence type="ECO:0000313" key="5">
    <source>
        <dbReference type="Proteomes" id="UP000266720"/>
    </source>
</evidence>
<dbReference type="SUPFAM" id="SSF46785">
    <property type="entry name" value="Winged helix' DNA-binding domain"/>
    <property type="match status" value="1"/>
</dbReference>
<dbReference type="GeneID" id="25407249"/>
<dbReference type="EMBL" id="CP007493">
    <property type="protein sequence ID" value="AJB42877.1"/>
    <property type="molecule type" value="Genomic_DNA"/>
</dbReference>
<keyword evidence="4" id="KW-0378">Hydrolase</keyword>
<proteinExistence type="predicted"/>
<gene>
    <name evidence="4" type="ORF">TCARB_1841</name>
</gene>
<keyword evidence="4" id="KW-0347">Helicase</keyword>
<dbReference type="STRING" id="697581.TCARB_1841"/>
<dbReference type="Gene3D" id="1.10.10.10">
    <property type="entry name" value="Winged helix-like DNA-binding domain superfamily/Winged helix DNA-binding domain"/>
    <property type="match status" value="1"/>
</dbReference>
<feature type="domain" description="HTH deoR-type" evidence="3">
    <location>
        <begin position="371"/>
        <end position="426"/>
    </location>
</feature>
<name>A0A3G1AA60_9CREN</name>
<dbReference type="PANTHER" id="PTHR30595">
    <property type="entry name" value="GLPR-RELATED TRANSCRIPTIONAL REPRESSOR"/>
    <property type="match status" value="1"/>
</dbReference>
<dbReference type="PROSITE" id="PS51000">
    <property type="entry name" value="HTH_DEOR_2"/>
    <property type="match status" value="1"/>
</dbReference>
<dbReference type="SUPFAM" id="SSF55874">
    <property type="entry name" value="ATPase domain of HSP90 chaperone/DNA topoisomerase II/histidine kinase"/>
    <property type="match status" value="1"/>
</dbReference>
<dbReference type="InterPro" id="IPR036390">
    <property type="entry name" value="WH_DNA-bd_sf"/>
</dbReference>
<dbReference type="GO" id="GO:0003700">
    <property type="term" value="F:DNA-binding transcription factor activity"/>
    <property type="evidence" value="ECO:0007669"/>
    <property type="project" value="InterPro"/>
</dbReference>
<accession>A0A3G1AA60</accession>
<dbReference type="InterPro" id="IPR007421">
    <property type="entry name" value="Schlafen_AlbA_2_dom"/>
</dbReference>
<keyword evidence="4" id="KW-0067">ATP-binding</keyword>
<dbReference type="Gene3D" id="3.30.565.60">
    <property type="match status" value="1"/>
</dbReference>
<keyword evidence="2" id="KW-0804">Transcription</keyword>
<dbReference type="InterPro" id="IPR036388">
    <property type="entry name" value="WH-like_DNA-bd_sf"/>
</dbReference>
<dbReference type="InterPro" id="IPR001034">
    <property type="entry name" value="DeoR_HTH"/>
</dbReference>
<evidence type="ECO:0000313" key="4">
    <source>
        <dbReference type="EMBL" id="AJB42877.1"/>
    </source>
</evidence>
<evidence type="ECO:0000256" key="2">
    <source>
        <dbReference type="ARBA" id="ARBA00023163"/>
    </source>
</evidence>
<dbReference type="Pfam" id="PF13749">
    <property type="entry name" value="HATPase_c_4"/>
    <property type="match status" value="1"/>
</dbReference>
<evidence type="ECO:0000256" key="1">
    <source>
        <dbReference type="ARBA" id="ARBA00023015"/>
    </source>
</evidence>
<dbReference type="PANTHER" id="PTHR30595:SF6">
    <property type="entry name" value="SCHLAFEN ALBA-2 DOMAIN-CONTAINING PROTEIN"/>
    <property type="match status" value="1"/>
</dbReference>
<protein>
    <submittedName>
        <fullName evidence="4">ATP-dependent DNA helicase</fullName>
    </submittedName>
</protein>
<dbReference type="GO" id="GO:0004386">
    <property type="term" value="F:helicase activity"/>
    <property type="evidence" value="ECO:0007669"/>
    <property type="project" value="UniProtKB-KW"/>
</dbReference>
<dbReference type="InterPro" id="IPR011991">
    <property type="entry name" value="ArsR-like_HTH"/>
</dbReference>
<evidence type="ECO:0000259" key="3">
    <source>
        <dbReference type="PROSITE" id="PS51000"/>
    </source>
</evidence>
<dbReference type="Gene3D" id="3.30.950.30">
    <property type="entry name" value="Schlafen, AAA domain"/>
    <property type="match status" value="1"/>
</dbReference>
<dbReference type="Proteomes" id="UP000266720">
    <property type="component" value="Chromosome"/>
</dbReference>
<dbReference type="InterPro" id="IPR036890">
    <property type="entry name" value="HATPase_C_sf"/>
</dbReference>
<reference evidence="5" key="1">
    <citation type="book" date="2010" name="EXTREMOPHILES" publisher="0:0-0">
        <title>Complete genome sequences of ten hyperthermophilic archaea reveal their metabolic capabilities and possible ecological roles.</title>
        <editorList>
            <person name="?"/>
        </editorList>
        <authorList>
            <person name="Ravin N.V."/>
            <person name="Mardanov A.V."/>
            <person name="Bonch-Osmolovskaya E.A."/>
            <person name="Skryabin K.G."/>
        </authorList>
    </citation>
    <scope>NUCLEOTIDE SEQUENCE [LARGE SCALE GENOMIC DNA]</scope>
    <source>
        <strain evidence="5">1505</strain>
    </source>
</reference>
<keyword evidence="1" id="KW-0805">Transcription regulation</keyword>
<sequence>MDKTESETLEFKRSLSDFDSILASISAFANTRGGRILIGVDDDGKVVGVYIGKGTLEELVNKISQNTQPKIYPEIKVSNINGKQIIEIIVTERSDKPVFAKGIAYKRVGKSNVKMDRDEIVNLLRKTYEVSYEDAEVAPLEAIDTKKVETFIARARETRLIHPPQDTATVLKNLGLTDSKASLAAILLFGKNPQAYAPWAVIKIGKFTSEYERPVYEKEIIGDLVEQIEKSYAEVLSLIRKEIVVEKPARKEIYEYPPEAIRELIVNAVAHRDYSIKSPIYIKIYHDKLAIENPGGLPPGITIEDLKKPHTSILRNPKIANTLYILGYIEKWGIGTLTVIKKCIQNGNGEPTFQTNHTFKAEIKSRYITSTDNREQLIIQYLATKKQATRREIEKLLGLKESTVRKILENMQNKGLITKQGTGKKTTYKLNI</sequence>
<dbReference type="AlphaFoldDB" id="A0A3G1AA60"/>
<keyword evidence="4" id="KW-0547">Nucleotide-binding</keyword>
<organism evidence="4 5">
    <name type="scientific">Thermofilum adornatum 1505</name>
    <dbReference type="NCBI Taxonomy" id="697581"/>
    <lineage>
        <taxon>Archaea</taxon>
        <taxon>Thermoproteota</taxon>
        <taxon>Thermoprotei</taxon>
        <taxon>Thermofilales</taxon>
        <taxon>Thermofilaceae</taxon>
        <taxon>Thermofilum</taxon>
    </lineage>
</organism>
<dbReference type="KEGG" id="tcb:TCARB_1841"/>